<dbReference type="CDD" id="cd07316">
    <property type="entry name" value="terB_like_DjlA"/>
    <property type="match status" value="1"/>
</dbReference>
<feature type="domain" description="J" evidence="3">
    <location>
        <begin position="184"/>
        <end position="246"/>
    </location>
</feature>
<dbReference type="SMART" id="SM00271">
    <property type="entry name" value="DnaJ"/>
    <property type="match status" value="1"/>
</dbReference>
<dbReference type="Pfam" id="PF05099">
    <property type="entry name" value="TerB"/>
    <property type="match status" value="1"/>
</dbReference>
<dbReference type="Pfam" id="PF00226">
    <property type="entry name" value="DnaJ"/>
    <property type="match status" value="1"/>
</dbReference>
<keyword evidence="1" id="KW-0175">Coiled coil</keyword>
<feature type="transmembrane region" description="Helical" evidence="2">
    <location>
        <begin position="6"/>
        <end position="23"/>
    </location>
</feature>
<evidence type="ECO:0000259" key="3">
    <source>
        <dbReference type="PROSITE" id="PS50076"/>
    </source>
</evidence>
<keyword evidence="2" id="KW-0812">Transmembrane</keyword>
<dbReference type="SUPFAM" id="SSF46565">
    <property type="entry name" value="Chaperone J-domain"/>
    <property type="match status" value="1"/>
</dbReference>
<evidence type="ECO:0000256" key="1">
    <source>
        <dbReference type="SAM" id="Coils"/>
    </source>
</evidence>
<organism evidence="4 5">
    <name type="scientific">Campylobacter blaseri</name>
    <dbReference type="NCBI Taxonomy" id="2042961"/>
    <lineage>
        <taxon>Bacteria</taxon>
        <taxon>Pseudomonadati</taxon>
        <taxon>Campylobacterota</taxon>
        <taxon>Epsilonproteobacteria</taxon>
        <taxon>Campylobacterales</taxon>
        <taxon>Campylobacteraceae</taxon>
        <taxon>Campylobacter</taxon>
    </lineage>
</organism>
<protein>
    <recommendedName>
        <fullName evidence="3">J domain-containing protein</fullName>
    </recommendedName>
</protein>
<dbReference type="InterPro" id="IPR007791">
    <property type="entry name" value="DjlA_N"/>
</dbReference>
<dbReference type="PANTHER" id="PTHR24074">
    <property type="entry name" value="CO-CHAPERONE PROTEIN DJLA"/>
    <property type="match status" value="1"/>
</dbReference>
<dbReference type="InterPro" id="IPR036869">
    <property type="entry name" value="J_dom_sf"/>
</dbReference>
<accession>A0A2P8QZP6</accession>
<dbReference type="Gene3D" id="1.10.287.110">
    <property type="entry name" value="DnaJ domain"/>
    <property type="match status" value="1"/>
</dbReference>
<evidence type="ECO:0000313" key="4">
    <source>
        <dbReference type="EMBL" id="PSM51712.1"/>
    </source>
</evidence>
<dbReference type="EMBL" id="PDHH01000005">
    <property type="protein sequence ID" value="PSM51712.1"/>
    <property type="molecule type" value="Genomic_DNA"/>
</dbReference>
<keyword evidence="5" id="KW-1185">Reference proteome</keyword>
<dbReference type="CDD" id="cd06257">
    <property type="entry name" value="DnaJ"/>
    <property type="match status" value="1"/>
</dbReference>
<dbReference type="Proteomes" id="UP000240535">
    <property type="component" value="Unassembled WGS sequence"/>
</dbReference>
<gene>
    <name evidence="4" type="ORF">CQ405_06155</name>
</gene>
<proteinExistence type="predicted"/>
<evidence type="ECO:0000256" key="2">
    <source>
        <dbReference type="SAM" id="Phobius"/>
    </source>
</evidence>
<feature type="coiled-coil region" evidence="1">
    <location>
        <begin position="65"/>
        <end position="92"/>
    </location>
</feature>
<dbReference type="InterPro" id="IPR029024">
    <property type="entry name" value="TerB-like"/>
</dbReference>
<evidence type="ECO:0000313" key="5">
    <source>
        <dbReference type="Proteomes" id="UP000240535"/>
    </source>
</evidence>
<dbReference type="RefSeq" id="WP_106871765.1">
    <property type="nucleotide sequence ID" value="NZ_CP053841.1"/>
</dbReference>
<reference evidence="5" key="1">
    <citation type="submission" date="2017-10" db="EMBL/GenBank/DDBJ databases">
        <title>Campylobacter species from seals.</title>
        <authorList>
            <person name="Gilbert M.J."/>
            <person name="Zomer A.L."/>
            <person name="Timmerman A.J."/>
            <person name="Duim B."/>
            <person name="Wagenaar J.A."/>
        </authorList>
    </citation>
    <scope>NUCLEOTIDE SEQUENCE [LARGE SCALE GENOMIC DNA]</scope>
    <source>
        <strain evidence="5">17S00004-5</strain>
    </source>
</reference>
<keyword evidence="2" id="KW-1133">Transmembrane helix</keyword>
<dbReference type="AlphaFoldDB" id="A0A2P8QZP6"/>
<dbReference type="InterPro" id="IPR001623">
    <property type="entry name" value="DnaJ_domain"/>
</dbReference>
<dbReference type="InterPro" id="IPR050817">
    <property type="entry name" value="DjlA_DnaK_co-chaperone"/>
</dbReference>
<sequence length="246" mass="28974">MNFFTILLIVIIIYYFLTSSVRVKKSPNMGLTFLEAKYLISLLAKVAKSDGRVNEFEANLISHILDDLTVQINGTKEDREELKKVYNIEKENIYNAYDIAKKYQKKFNLGLRDRVGRVYFFLNIAYIDGNFSKAEQDIISKICEGLGIHPQIQNEIFARFQKDFKFRGGKEQNYYNKKYIHRKDPYKILGLQKGAKFEDVKKRYRELVRKYHPDILMGRGADEEIIEAGTKRLQEINEAYEEIRKL</sequence>
<keyword evidence="2" id="KW-0472">Membrane</keyword>
<comment type="caution">
    <text evidence="4">The sequence shown here is derived from an EMBL/GenBank/DDBJ whole genome shotgun (WGS) entry which is preliminary data.</text>
</comment>
<dbReference type="Gene3D" id="1.10.3680.10">
    <property type="entry name" value="TerB-like"/>
    <property type="match status" value="1"/>
</dbReference>
<name>A0A2P8QZP6_9BACT</name>
<dbReference type="PRINTS" id="PR00625">
    <property type="entry name" value="JDOMAIN"/>
</dbReference>
<dbReference type="OrthoDB" id="9779889at2"/>
<dbReference type="PROSITE" id="PS50076">
    <property type="entry name" value="DNAJ_2"/>
    <property type="match status" value="1"/>
</dbReference>